<gene>
    <name evidence="1" type="ORF">SMD31_20305</name>
</gene>
<dbReference type="EMBL" id="JAXCLX010000004">
    <property type="protein sequence ID" value="MDY0874293.1"/>
    <property type="molecule type" value="Genomic_DNA"/>
</dbReference>
<protein>
    <recommendedName>
        <fullName evidence="3">Phosphatidate cytidylyltransferase</fullName>
    </recommendedName>
</protein>
<comment type="caution">
    <text evidence="1">The sequence shown here is derived from an EMBL/GenBank/DDBJ whole genome shotgun (WGS) entry which is preliminary data.</text>
</comment>
<dbReference type="Proteomes" id="UP001271769">
    <property type="component" value="Unassembled WGS sequence"/>
</dbReference>
<proteinExistence type="predicted"/>
<evidence type="ECO:0000313" key="2">
    <source>
        <dbReference type="Proteomes" id="UP001271769"/>
    </source>
</evidence>
<reference evidence="1 2" key="1">
    <citation type="journal article" date="2013" name="Antonie Van Leeuwenhoek">
        <title>Dongia rigui sp. nov., isolated from freshwater of a large wetland in Korea.</title>
        <authorList>
            <person name="Baik K.S."/>
            <person name="Hwang Y.M."/>
            <person name="Choi J.S."/>
            <person name="Kwon J."/>
            <person name="Seong C.N."/>
        </authorList>
    </citation>
    <scope>NUCLEOTIDE SEQUENCE [LARGE SCALE GENOMIC DNA]</scope>
    <source>
        <strain evidence="1 2">04SU4-P</strain>
    </source>
</reference>
<accession>A0ABU5E5R5</accession>
<name>A0ABU5E5R5_9PROT</name>
<dbReference type="RefSeq" id="WP_320502762.1">
    <property type="nucleotide sequence ID" value="NZ_JAXCLX010000004.1"/>
</dbReference>
<organism evidence="1 2">
    <name type="scientific">Dongia rigui</name>
    <dbReference type="NCBI Taxonomy" id="940149"/>
    <lineage>
        <taxon>Bacteria</taxon>
        <taxon>Pseudomonadati</taxon>
        <taxon>Pseudomonadota</taxon>
        <taxon>Alphaproteobacteria</taxon>
        <taxon>Rhodospirillales</taxon>
        <taxon>Dongiaceae</taxon>
        <taxon>Dongia</taxon>
    </lineage>
</organism>
<evidence type="ECO:0000313" key="1">
    <source>
        <dbReference type="EMBL" id="MDY0874293.1"/>
    </source>
</evidence>
<sequence length="303" mass="33443">MAPTALAALIGAELHTPVAAAARAMAEHCRARHGTAAIAVLFYGSCLRQPDQLLGDALLDFYVIVDDYRAAYDKRLLALANDLLPPNVFYVELPWQGLQLRAKYAVISLRQFADACAPTAQNVSIWARFCQPTRLIWCRDAGTDAALTTALMQACRTMFRNAAPLLEGSAAGEPLTVWREGFKATYAAELRSEKSDRALAIVAADEERYRAIGNLLLAEGAANGISREAAMANWQGRRLLGKTLNYLRLIKAAFTFDGAVDYVLWKVRRHSGVVVPVSDWQRRHPLLAAPALAWKLYRRGAFR</sequence>
<evidence type="ECO:0008006" key="3">
    <source>
        <dbReference type="Google" id="ProtNLM"/>
    </source>
</evidence>
<keyword evidence="2" id="KW-1185">Reference proteome</keyword>